<dbReference type="CDD" id="cd02434">
    <property type="entry name" value="Nodulin-21_like_3"/>
    <property type="match status" value="1"/>
</dbReference>
<evidence type="ECO:0000256" key="4">
    <source>
        <dbReference type="ARBA" id="ARBA00023136"/>
    </source>
</evidence>
<evidence type="ECO:0000313" key="6">
    <source>
        <dbReference type="EMBL" id="PPK30676.1"/>
    </source>
</evidence>
<evidence type="ECO:0008006" key="8">
    <source>
        <dbReference type="Google" id="ProtNLM"/>
    </source>
</evidence>
<dbReference type="GO" id="GO:0030026">
    <property type="term" value="P:intracellular manganese ion homeostasis"/>
    <property type="evidence" value="ECO:0007669"/>
    <property type="project" value="InterPro"/>
</dbReference>
<evidence type="ECO:0000256" key="5">
    <source>
        <dbReference type="SAM" id="Phobius"/>
    </source>
</evidence>
<keyword evidence="4 5" id="KW-0472">Membrane</keyword>
<protein>
    <recommendedName>
        <fullName evidence="8">Integral membrane protein</fullName>
    </recommendedName>
</protein>
<evidence type="ECO:0000256" key="3">
    <source>
        <dbReference type="ARBA" id="ARBA00022989"/>
    </source>
</evidence>
<evidence type="ECO:0000256" key="2">
    <source>
        <dbReference type="ARBA" id="ARBA00022692"/>
    </source>
</evidence>
<reference evidence="6 7" key="1">
    <citation type="submission" date="2018-02" db="EMBL/GenBank/DDBJ databases">
        <title>Draft genome sequences of four Legionella pneumophila clinical strains isolated in Ontario.</title>
        <authorList>
            <person name="Fortuna A."/>
            <person name="Ramnarine R."/>
            <person name="Li A."/>
            <person name="Frantz C."/>
            <person name="Mallo G."/>
        </authorList>
    </citation>
    <scope>NUCLEOTIDE SEQUENCE [LARGE SCALE GENOMIC DNA]</scope>
    <source>
        <strain evidence="6 7">LG61</strain>
    </source>
</reference>
<feature type="transmembrane region" description="Helical" evidence="5">
    <location>
        <begin position="191"/>
        <end position="212"/>
    </location>
</feature>
<name>A0A2S6EZS7_LEGPN</name>
<proteinExistence type="predicted"/>
<dbReference type="PANTHER" id="PTHR31851">
    <property type="entry name" value="FE(2+)/MN(2+) TRANSPORTER PCL1"/>
    <property type="match status" value="1"/>
</dbReference>
<dbReference type="OrthoDB" id="5506246at2"/>
<organism evidence="6 7">
    <name type="scientific">Legionella pneumophila</name>
    <dbReference type="NCBI Taxonomy" id="446"/>
    <lineage>
        <taxon>Bacteria</taxon>
        <taxon>Pseudomonadati</taxon>
        <taxon>Pseudomonadota</taxon>
        <taxon>Gammaproteobacteria</taxon>
        <taxon>Legionellales</taxon>
        <taxon>Legionellaceae</taxon>
        <taxon>Legionella</taxon>
    </lineage>
</organism>
<dbReference type="InterPro" id="IPR008217">
    <property type="entry name" value="Ccc1_fam"/>
</dbReference>
<accession>A0A2S6EZS7</accession>
<dbReference type="Pfam" id="PF01988">
    <property type="entry name" value="VIT1"/>
    <property type="match status" value="1"/>
</dbReference>
<keyword evidence="2 5" id="KW-0812">Transmembrane</keyword>
<sequence length="247" mass="27687">MEKGSAMGNLEHGHSQKEIRERLTQTPSQNYLRDWIYGGIDGVVTTFAIVSGVVGGQLSSLVILILGFANLLADGFSMAASNYLGTKSEVDQYQRYKAIEEKHIEFIPEGEKNEIKQIFQNKGLHDQALEQVVDEITANRALWIKTMLQEEYGLPASLRLPFKSALYTFSAFLLFGIIPLIPYVLVMSNPFIWSCFFTAITFFVIGSIKSHWSTKSWLYSGFETLVIGAVTASLSYGLGLFLHYFLT</sequence>
<feature type="transmembrane region" description="Helical" evidence="5">
    <location>
        <begin position="224"/>
        <end position="246"/>
    </location>
</feature>
<comment type="caution">
    <text evidence="6">The sequence shown here is derived from an EMBL/GenBank/DDBJ whole genome shotgun (WGS) entry which is preliminary data.</text>
</comment>
<keyword evidence="3 5" id="KW-1133">Transmembrane helix</keyword>
<gene>
    <name evidence="6" type="ORF">C3928_07880</name>
</gene>
<dbReference type="GO" id="GO:0005384">
    <property type="term" value="F:manganese ion transmembrane transporter activity"/>
    <property type="evidence" value="ECO:0007669"/>
    <property type="project" value="InterPro"/>
</dbReference>
<dbReference type="GO" id="GO:0012505">
    <property type="term" value="C:endomembrane system"/>
    <property type="evidence" value="ECO:0007669"/>
    <property type="project" value="UniProtKB-SubCell"/>
</dbReference>
<dbReference type="AlphaFoldDB" id="A0A2S6EZS7"/>
<evidence type="ECO:0000256" key="1">
    <source>
        <dbReference type="ARBA" id="ARBA00004127"/>
    </source>
</evidence>
<feature type="transmembrane region" description="Helical" evidence="5">
    <location>
        <begin position="165"/>
        <end position="185"/>
    </location>
</feature>
<comment type="subcellular location">
    <subcellularLocation>
        <location evidence="1">Endomembrane system</location>
        <topology evidence="1">Multi-pass membrane protein</topology>
    </subcellularLocation>
</comment>
<dbReference type="EMBL" id="PQWY01000011">
    <property type="protein sequence ID" value="PPK30676.1"/>
    <property type="molecule type" value="Genomic_DNA"/>
</dbReference>
<evidence type="ECO:0000313" key="7">
    <source>
        <dbReference type="Proteomes" id="UP000239239"/>
    </source>
</evidence>
<dbReference type="Proteomes" id="UP000239239">
    <property type="component" value="Unassembled WGS sequence"/>
</dbReference>